<organism evidence="3 4">
    <name type="scientific">Massarina eburnea CBS 473.64</name>
    <dbReference type="NCBI Taxonomy" id="1395130"/>
    <lineage>
        <taxon>Eukaryota</taxon>
        <taxon>Fungi</taxon>
        <taxon>Dikarya</taxon>
        <taxon>Ascomycota</taxon>
        <taxon>Pezizomycotina</taxon>
        <taxon>Dothideomycetes</taxon>
        <taxon>Pleosporomycetidae</taxon>
        <taxon>Pleosporales</taxon>
        <taxon>Massarineae</taxon>
        <taxon>Massarinaceae</taxon>
        <taxon>Massarina</taxon>
    </lineage>
</organism>
<gene>
    <name evidence="3" type="ORF">P280DRAFT_480078</name>
</gene>
<keyword evidence="4" id="KW-1185">Reference proteome</keyword>
<accession>A0A6A6RZL5</accession>
<proteinExistence type="predicted"/>
<keyword evidence="2" id="KW-0472">Membrane</keyword>
<feature type="transmembrane region" description="Helical" evidence="2">
    <location>
        <begin position="6"/>
        <end position="30"/>
    </location>
</feature>
<evidence type="ECO:0000313" key="3">
    <source>
        <dbReference type="EMBL" id="KAF2640547.1"/>
    </source>
</evidence>
<protein>
    <submittedName>
        <fullName evidence="3">Uncharacterized protein</fullName>
    </submittedName>
</protein>
<sequence length="112" mass="12896">MTPHTMRLVSFLVFIGAILMVFLVFIAYVFSRRVRERRVIAEQDQESQYIFYTSQDDLVDAGLDEVPLWYEDEQWALLREVPDPEPGSNQIAISENAPPSFGSRPRAEDITS</sequence>
<feature type="region of interest" description="Disordered" evidence="1">
    <location>
        <begin position="82"/>
        <end position="112"/>
    </location>
</feature>
<reference evidence="3" key="1">
    <citation type="journal article" date="2020" name="Stud. Mycol.">
        <title>101 Dothideomycetes genomes: a test case for predicting lifestyles and emergence of pathogens.</title>
        <authorList>
            <person name="Haridas S."/>
            <person name="Albert R."/>
            <person name="Binder M."/>
            <person name="Bloem J."/>
            <person name="Labutti K."/>
            <person name="Salamov A."/>
            <person name="Andreopoulos B."/>
            <person name="Baker S."/>
            <person name="Barry K."/>
            <person name="Bills G."/>
            <person name="Bluhm B."/>
            <person name="Cannon C."/>
            <person name="Castanera R."/>
            <person name="Culley D."/>
            <person name="Daum C."/>
            <person name="Ezra D."/>
            <person name="Gonzalez J."/>
            <person name="Henrissat B."/>
            <person name="Kuo A."/>
            <person name="Liang C."/>
            <person name="Lipzen A."/>
            <person name="Lutzoni F."/>
            <person name="Magnuson J."/>
            <person name="Mondo S."/>
            <person name="Nolan M."/>
            <person name="Ohm R."/>
            <person name="Pangilinan J."/>
            <person name="Park H.-J."/>
            <person name="Ramirez L."/>
            <person name="Alfaro M."/>
            <person name="Sun H."/>
            <person name="Tritt A."/>
            <person name="Yoshinaga Y."/>
            <person name="Zwiers L.-H."/>
            <person name="Turgeon B."/>
            <person name="Goodwin S."/>
            <person name="Spatafora J."/>
            <person name="Crous P."/>
            <person name="Grigoriev I."/>
        </authorList>
    </citation>
    <scope>NUCLEOTIDE SEQUENCE</scope>
    <source>
        <strain evidence="3">CBS 473.64</strain>
    </source>
</reference>
<evidence type="ECO:0000256" key="2">
    <source>
        <dbReference type="SAM" id="Phobius"/>
    </source>
</evidence>
<evidence type="ECO:0000256" key="1">
    <source>
        <dbReference type="SAM" id="MobiDB-lite"/>
    </source>
</evidence>
<keyword evidence="2" id="KW-0812">Transmembrane</keyword>
<dbReference type="AlphaFoldDB" id="A0A6A6RZL5"/>
<dbReference type="EMBL" id="MU006784">
    <property type="protein sequence ID" value="KAF2640547.1"/>
    <property type="molecule type" value="Genomic_DNA"/>
</dbReference>
<evidence type="ECO:0000313" key="4">
    <source>
        <dbReference type="Proteomes" id="UP000799753"/>
    </source>
</evidence>
<dbReference type="Proteomes" id="UP000799753">
    <property type="component" value="Unassembled WGS sequence"/>
</dbReference>
<keyword evidence="2" id="KW-1133">Transmembrane helix</keyword>
<name>A0A6A6RZL5_9PLEO</name>